<accession>A0A493SUI3</accession>
<dbReference type="Proteomes" id="UP000016666">
    <property type="component" value="Unassembled WGS sequence"/>
</dbReference>
<protein>
    <recommendedName>
        <fullName evidence="2">DUF1279 domain-containing protein</fullName>
    </recommendedName>
</protein>
<dbReference type="PANTHER" id="PTHR21377:SF0">
    <property type="entry name" value="PROTEIN FAM210B, MITOCHONDRIAL"/>
    <property type="match status" value="1"/>
</dbReference>
<reference evidence="3" key="2">
    <citation type="submission" date="2025-08" db="UniProtKB">
        <authorList>
            <consortium name="Ensembl"/>
        </authorList>
    </citation>
    <scope>IDENTIFICATION</scope>
</reference>
<organism evidence="3 4">
    <name type="scientific">Anas platyrhynchos platyrhynchos</name>
    <name type="common">Northern mallard</name>
    <dbReference type="NCBI Taxonomy" id="8840"/>
    <lineage>
        <taxon>Eukaryota</taxon>
        <taxon>Metazoa</taxon>
        <taxon>Chordata</taxon>
        <taxon>Craniata</taxon>
        <taxon>Vertebrata</taxon>
        <taxon>Euteleostomi</taxon>
        <taxon>Archelosauria</taxon>
        <taxon>Archosauria</taxon>
        <taxon>Dinosauria</taxon>
        <taxon>Saurischia</taxon>
        <taxon>Theropoda</taxon>
        <taxon>Coelurosauria</taxon>
        <taxon>Aves</taxon>
        <taxon>Neognathae</taxon>
        <taxon>Galloanserae</taxon>
        <taxon>Anseriformes</taxon>
        <taxon>Anatidae</taxon>
        <taxon>Anatinae</taxon>
        <taxon>Anas</taxon>
    </lineage>
</organism>
<proteinExistence type="predicted"/>
<name>A0A493SUI3_ANAPP</name>
<evidence type="ECO:0000313" key="4">
    <source>
        <dbReference type="Proteomes" id="UP000016666"/>
    </source>
</evidence>
<evidence type="ECO:0000256" key="1">
    <source>
        <dbReference type="SAM" id="MobiDB-lite"/>
    </source>
</evidence>
<evidence type="ECO:0000259" key="2">
    <source>
        <dbReference type="Pfam" id="PF06916"/>
    </source>
</evidence>
<dbReference type="InterPro" id="IPR045866">
    <property type="entry name" value="FAM210A/B-like"/>
</dbReference>
<dbReference type="PANTHER" id="PTHR21377">
    <property type="entry name" value="PROTEIN FAM210B, MITOCHONDRIAL"/>
    <property type="match status" value="1"/>
</dbReference>
<dbReference type="GO" id="GO:0005739">
    <property type="term" value="C:mitochondrion"/>
    <property type="evidence" value="ECO:0007669"/>
    <property type="project" value="TreeGrafter"/>
</dbReference>
<evidence type="ECO:0000313" key="3">
    <source>
        <dbReference type="Ensembl" id="ENSAPLP00000017145.1"/>
    </source>
</evidence>
<dbReference type="Ensembl" id="ENSAPLT00000020145.1">
    <property type="protein sequence ID" value="ENSAPLP00000017145.1"/>
    <property type="gene ID" value="ENSAPLG00000031132.1"/>
</dbReference>
<feature type="region of interest" description="Disordered" evidence="1">
    <location>
        <begin position="18"/>
        <end position="63"/>
    </location>
</feature>
<sequence>TPPWDARTHAPGAAMFRLLLRPGSPPPTSGPPLAADCRRSSPPSPPPRRSSEKGSHRSQQSEKQFIKGCGAVGVSFHIGISSVSLAIYLSVSSGEDMTAVLCKLGFSESSLQSKRAAGTRTFLLAYAIHKLFAPVRIICVPAIQMAMFNNGETLHCSLPS</sequence>
<keyword evidence="4" id="KW-1185">Reference proteome</keyword>
<dbReference type="GeneTree" id="ENSGT00960000190487"/>
<dbReference type="AlphaFoldDB" id="A0A493SUI3"/>
<feature type="domain" description="DUF1279" evidence="2">
    <location>
        <begin position="62"/>
        <end position="140"/>
    </location>
</feature>
<reference evidence="3" key="3">
    <citation type="submission" date="2025-09" db="UniProtKB">
        <authorList>
            <consortium name="Ensembl"/>
        </authorList>
    </citation>
    <scope>IDENTIFICATION</scope>
</reference>
<dbReference type="Pfam" id="PF06916">
    <property type="entry name" value="FAM210A-B_dom"/>
    <property type="match status" value="1"/>
</dbReference>
<dbReference type="STRING" id="8840.ENSAPLP00000017145"/>
<dbReference type="InterPro" id="IPR009688">
    <property type="entry name" value="FAM210A/B-like_dom"/>
</dbReference>
<reference evidence="4" key="1">
    <citation type="submission" date="2017-10" db="EMBL/GenBank/DDBJ databases">
        <title>A new Pekin duck reference genome.</title>
        <authorList>
            <person name="Hou Z.-C."/>
            <person name="Zhou Z.-K."/>
            <person name="Zhu F."/>
            <person name="Hou S.-S."/>
        </authorList>
    </citation>
    <scope>NUCLEOTIDE SEQUENCE [LARGE SCALE GENOMIC DNA]</scope>
</reference>